<sequence>MKEWAKLALTEATQAGCDYADIRIGQLANEEIRIKNGIVEHLHHHTDRGFGVRVLIGDGWGFASRPQLDDNEVVSAVREACEVALASQTVRREPVNLTELEAVEASYQTQLTIDPFNVPLEHKLFLLKRAEAALHINEHIVVGLAMMKCSKEKKWFYSTAGSAIEQETVIVGAGLQVISSDGKDVQVRSYPNTFSGNYAQAGYEFIELLDLVQHAPRIAEEAVQLLTAEPCPTQVGTLILHGSQLALQIHESCGHAVELDRVLGEEAGYAGKSFLTIDKLDCYRYGSEIVNLTADATTAGGLGTYLYDDDGVPAGRVPLVEKGILVGYLSSRETAPQIGRKSGGAMRAVGWQNVPIVRMTNIHLEPGQMSKEELIATTDEGIYMEGIKSWSIDDRRYQFQFGCEIAWEIKNGKRGRLFKNPVYQGTTPAFWQNCDGIADEQDWMLWGFINCGKGEPMQMIAVSHGTSTARFRNIQIGVAEQ</sequence>
<feature type="domain" description="Metalloprotease TldD/E N-terminal" evidence="5">
    <location>
        <begin position="20"/>
        <end position="84"/>
    </location>
</feature>
<dbReference type="InterPro" id="IPR045570">
    <property type="entry name" value="Metalloprtase-TldD/E_cen_dom"/>
</dbReference>
<gene>
    <name evidence="8" type="ORF">ACFQNG_03355</name>
</gene>
<comment type="caution">
    <text evidence="8">The sequence shown here is derived from an EMBL/GenBank/DDBJ whole genome shotgun (WGS) entry which is preliminary data.</text>
</comment>
<name>A0ABW2RGU3_9BACL</name>
<dbReference type="Proteomes" id="UP001596500">
    <property type="component" value="Unassembled WGS sequence"/>
</dbReference>
<evidence type="ECO:0000256" key="1">
    <source>
        <dbReference type="ARBA" id="ARBA00005836"/>
    </source>
</evidence>
<dbReference type="Pfam" id="PF19289">
    <property type="entry name" value="PmbA_TldD_3rd"/>
    <property type="match status" value="1"/>
</dbReference>
<evidence type="ECO:0000313" key="8">
    <source>
        <dbReference type="EMBL" id="MFC7440202.1"/>
    </source>
</evidence>
<dbReference type="InterPro" id="IPR045569">
    <property type="entry name" value="Metalloprtase-TldD/E_C"/>
</dbReference>
<reference evidence="9" key="1">
    <citation type="journal article" date="2019" name="Int. J. Syst. Evol. Microbiol.">
        <title>The Global Catalogue of Microorganisms (GCM) 10K type strain sequencing project: providing services to taxonomists for standard genome sequencing and annotation.</title>
        <authorList>
            <consortium name="The Broad Institute Genomics Platform"/>
            <consortium name="The Broad Institute Genome Sequencing Center for Infectious Disease"/>
            <person name="Wu L."/>
            <person name="Ma J."/>
        </authorList>
    </citation>
    <scope>NUCLEOTIDE SEQUENCE [LARGE SCALE GENOMIC DNA]</scope>
    <source>
        <strain evidence="9">CGMCC 1.12942</strain>
    </source>
</reference>
<dbReference type="Gene3D" id="3.30.2290.10">
    <property type="entry name" value="PmbA/TldD superfamily"/>
    <property type="match status" value="1"/>
</dbReference>
<dbReference type="Pfam" id="PF01523">
    <property type="entry name" value="PmbA_TldD_1st"/>
    <property type="match status" value="1"/>
</dbReference>
<evidence type="ECO:0000259" key="7">
    <source>
        <dbReference type="Pfam" id="PF19290"/>
    </source>
</evidence>
<dbReference type="EMBL" id="JBHTBW010000006">
    <property type="protein sequence ID" value="MFC7440202.1"/>
    <property type="molecule type" value="Genomic_DNA"/>
</dbReference>
<dbReference type="PANTHER" id="PTHR30624">
    <property type="entry name" value="UNCHARACTERIZED PROTEIN TLDD AND PMBA"/>
    <property type="match status" value="1"/>
</dbReference>
<dbReference type="PANTHER" id="PTHR30624:SF10">
    <property type="entry name" value="CONSERVED PROTEIN"/>
    <property type="match status" value="1"/>
</dbReference>
<dbReference type="RefSeq" id="WP_379863420.1">
    <property type="nucleotide sequence ID" value="NZ_JBHTBW010000006.1"/>
</dbReference>
<evidence type="ECO:0000259" key="5">
    <source>
        <dbReference type="Pfam" id="PF01523"/>
    </source>
</evidence>
<feature type="domain" description="Metalloprotease TldD/E C-terminal" evidence="6">
    <location>
        <begin position="238"/>
        <end position="477"/>
    </location>
</feature>
<dbReference type="InterPro" id="IPR035068">
    <property type="entry name" value="TldD/PmbA_N"/>
</dbReference>
<dbReference type="Pfam" id="PF19290">
    <property type="entry name" value="PmbA_TldD_2nd"/>
    <property type="match status" value="1"/>
</dbReference>
<dbReference type="SUPFAM" id="SSF111283">
    <property type="entry name" value="Putative modulator of DNA gyrase, PmbA/TldD"/>
    <property type="match status" value="1"/>
</dbReference>
<evidence type="ECO:0000313" key="9">
    <source>
        <dbReference type="Proteomes" id="UP001596500"/>
    </source>
</evidence>
<evidence type="ECO:0000259" key="6">
    <source>
        <dbReference type="Pfam" id="PF19289"/>
    </source>
</evidence>
<organism evidence="8 9">
    <name type="scientific">Laceyella putida</name>
    <dbReference type="NCBI Taxonomy" id="110101"/>
    <lineage>
        <taxon>Bacteria</taxon>
        <taxon>Bacillati</taxon>
        <taxon>Bacillota</taxon>
        <taxon>Bacilli</taxon>
        <taxon>Bacillales</taxon>
        <taxon>Thermoactinomycetaceae</taxon>
        <taxon>Laceyella</taxon>
    </lineage>
</organism>
<proteinExistence type="inferred from homology"/>
<keyword evidence="2" id="KW-0645">Protease</keyword>
<dbReference type="InterPro" id="IPR002510">
    <property type="entry name" value="Metalloprtase-TldD/E_N"/>
</dbReference>
<keyword evidence="9" id="KW-1185">Reference proteome</keyword>
<evidence type="ECO:0000256" key="3">
    <source>
        <dbReference type="ARBA" id="ARBA00022801"/>
    </source>
</evidence>
<keyword evidence="4" id="KW-0482">Metalloprotease</keyword>
<comment type="similarity">
    <text evidence="1">Belongs to the peptidase U62 family.</text>
</comment>
<evidence type="ECO:0000256" key="2">
    <source>
        <dbReference type="ARBA" id="ARBA00022670"/>
    </source>
</evidence>
<feature type="domain" description="Metalloprotease TldD/E central" evidence="7">
    <location>
        <begin position="114"/>
        <end position="225"/>
    </location>
</feature>
<evidence type="ECO:0000256" key="4">
    <source>
        <dbReference type="ARBA" id="ARBA00023049"/>
    </source>
</evidence>
<protein>
    <submittedName>
        <fullName evidence="8">TldD/PmbA family protein</fullName>
    </submittedName>
</protein>
<accession>A0ABW2RGU3</accession>
<dbReference type="InterPro" id="IPR036059">
    <property type="entry name" value="TldD/PmbA_sf"/>
</dbReference>
<keyword evidence="3" id="KW-0378">Hydrolase</keyword>
<dbReference type="InterPro" id="IPR051463">
    <property type="entry name" value="Peptidase_U62_metallo"/>
</dbReference>